<name>A0A9P1IHA7_9PELO</name>
<evidence type="ECO:0000313" key="4">
    <source>
        <dbReference type="Proteomes" id="UP001152747"/>
    </source>
</evidence>
<comment type="caution">
    <text evidence="3">The sequence shown here is derived from an EMBL/GenBank/DDBJ whole genome shotgun (WGS) entry which is preliminary data.</text>
</comment>
<dbReference type="Proteomes" id="UP001152747">
    <property type="component" value="Unassembled WGS sequence"/>
</dbReference>
<dbReference type="EMBL" id="CANHGI010000003">
    <property type="protein sequence ID" value="CAI5445459.1"/>
    <property type="molecule type" value="Genomic_DNA"/>
</dbReference>
<evidence type="ECO:0000256" key="2">
    <source>
        <dbReference type="SAM" id="Phobius"/>
    </source>
</evidence>
<protein>
    <recommendedName>
        <fullName evidence="5">LITAF domain-containing protein</fullName>
    </recommendedName>
</protein>
<evidence type="ECO:0000256" key="1">
    <source>
        <dbReference type="SAM" id="MobiDB-lite"/>
    </source>
</evidence>
<evidence type="ECO:0008006" key="5">
    <source>
        <dbReference type="Google" id="ProtNLM"/>
    </source>
</evidence>
<evidence type="ECO:0000313" key="3">
    <source>
        <dbReference type="EMBL" id="CAI5445459.1"/>
    </source>
</evidence>
<dbReference type="AlphaFoldDB" id="A0A9P1IHA7"/>
<keyword evidence="2" id="KW-1133">Transmembrane helix</keyword>
<feature type="transmembrane region" description="Helical" evidence="2">
    <location>
        <begin position="50"/>
        <end position="77"/>
    </location>
</feature>
<accession>A0A9P1IHA7</accession>
<feature type="region of interest" description="Disordered" evidence="1">
    <location>
        <begin position="1"/>
        <end position="26"/>
    </location>
</feature>
<gene>
    <name evidence="3" type="ORF">CAMP_LOCUS8096</name>
</gene>
<keyword evidence="2" id="KW-0812">Transmembrane</keyword>
<organism evidence="3 4">
    <name type="scientific">Caenorhabditis angaria</name>
    <dbReference type="NCBI Taxonomy" id="860376"/>
    <lineage>
        <taxon>Eukaryota</taxon>
        <taxon>Metazoa</taxon>
        <taxon>Ecdysozoa</taxon>
        <taxon>Nematoda</taxon>
        <taxon>Chromadorea</taxon>
        <taxon>Rhabditida</taxon>
        <taxon>Rhabditina</taxon>
        <taxon>Rhabditomorpha</taxon>
        <taxon>Rhabditoidea</taxon>
        <taxon>Rhabditidae</taxon>
        <taxon>Peloderinae</taxon>
        <taxon>Caenorhabditis</taxon>
    </lineage>
</organism>
<keyword evidence="4" id="KW-1185">Reference proteome</keyword>
<feature type="compositionally biased region" description="Basic and acidic residues" evidence="1">
    <location>
        <begin position="10"/>
        <end position="26"/>
    </location>
</feature>
<sequence length="102" mass="12013">MTEASVELGKINEKPESKSKPNEEPQTRNIDKYLRFYCEKCEKMSPIKKIYIFGPLSITLLILGLFLIIPFLIVLFVPQVRKIQYCCYRCNNKSDRRILKKP</sequence>
<reference evidence="3" key="1">
    <citation type="submission" date="2022-11" db="EMBL/GenBank/DDBJ databases">
        <authorList>
            <person name="Kikuchi T."/>
        </authorList>
    </citation>
    <scope>NUCLEOTIDE SEQUENCE</scope>
    <source>
        <strain evidence="3">PS1010</strain>
    </source>
</reference>
<keyword evidence="2" id="KW-0472">Membrane</keyword>
<proteinExistence type="predicted"/>